<evidence type="ECO:0000256" key="4">
    <source>
        <dbReference type="ARBA" id="ARBA00022692"/>
    </source>
</evidence>
<sequence>MNNILMKIKKNKLLTLVSLTYLILFLVNTDKAILSVKNSMYYVKEMLEIMPAIFVITALIEKNVPKKVILNNLGENSGFKGIILSFIFGSFSADPIYAAFPICRTLIKKGASVSNIVIILSSWAVIKVPMLLNEAKFLGIKFMFLRWILTIISILCMSYLVSLFVKRSNVPNIEKKIIELN</sequence>
<accession>A0A6P1YEG4</accession>
<dbReference type="RefSeq" id="WP_163234575.1">
    <property type="nucleotide sequence ID" value="NZ_CP048617.1"/>
</dbReference>
<evidence type="ECO:0000313" key="8">
    <source>
        <dbReference type="EMBL" id="QIB26525.1"/>
    </source>
</evidence>
<keyword evidence="4 7" id="KW-0812">Transmembrane</keyword>
<gene>
    <name evidence="8" type="ORF">G3A45_03900</name>
</gene>
<comment type="subcellular location">
    <subcellularLocation>
        <location evidence="1">Cell membrane</location>
        <topology evidence="1">Multi-pass membrane protein</topology>
    </subcellularLocation>
</comment>
<proteinExistence type="inferred from homology"/>
<dbReference type="Pfam" id="PF03773">
    <property type="entry name" value="ArsP_1"/>
    <property type="match status" value="1"/>
</dbReference>
<evidence type="ECO:0000256" key="3">
    <source>
        <dbReference type="ARBA" id="ARBA00022475"/>
    </source>
</evidence>
<dbReference type="AlphaFoldDB" id="A0A6P1YEG4"/>
<feature type="transmembrane region" description="Helical" evidence="7">
    <location>
        <begin position="81"/>
        <end position="100"/>
    </location>
</feature>
<comment type="similarity">
    <text evidence="2">Belongs to the UPF0718 family.</text>
</comment>
<evidence type="ECO:0000256" key="6">
    <source>
        <dbReference type="ARBA" id="ARBA00023136"/>
    </source>
</evidence>
<dbReference type="KEGG" id="cazo:G3A45_03900"/>
<name>A0A6P1YEG4_9FIRM</name>
<evidence type="ECO:0000256" key="5">
    <source>
        <dbReference type="ARBA" id="ARBA00022989"/>
    </source>
</evidence>
<dbReference type="InterPro" id="IPR005524">
    <property type="entry name" value="DUF318"/>
</dbReference>
<keyword evidence="5 7" id="KW-1133">Transmembrane helix</keyword>
<protein>
    <submittedName>
        <fullName evidence="8">Permease</fullName>
    </submittedName>
</protein>
<feature type="transmembrane region" description="Helical" evidence="7">
    <location>
        <begin position="144"/>
        <end position="165"/>
    </location>
</feature>
<keyword evidence="6 7" id="KW-0472">Membrane</keyword>
<evidence type="ECO:0000256" key="7">
    <source>
        <dbReference type="SAM" id="Phobius"/>
    </source>
</evidence>
<feature type="transmembrane region" description="Helical" evidence="7">
    <location>
        <begin position="112"/>
        <end position="132"/>
    </location>
</feature>
<dbReference type="GO" id="GO:0005886">
    <property type="term" value="C:plasma membrane"/>
    <property type="evidence" value="ECO:0007669"/>
    <property type="project" value="UniProtKB-SubCell"/>
</dbReference>
<reference evidence="8 9" key="1">
    <citation type="submission" date="2020-02" db="EMBL/GenBank/DDBJ databases">
        <title>Thermophilic hydrogen producing bacteria, Caloranaerobacter azorensis.</title>
        <authorList>
            <person name="Baek K."/>
        </authorList>
    </citation>
    <scope>NUCLEOTIDE SEQUENCE [LARGE SCALE GENOMIC DNA]</scope>
    <source>
        <strain evidence="8 9">T3-1</strain>
    </source>
</reference>
<organism evidence="8 9">
    <name type="scientific">Caloranaerobacter azorensis</name>
    <dbReference type="NCBI Taxonomy" id="116090"/>
    <lineage>
        <taxon>Bacteria</taxon>
        <taxon>Bacillati</taxon>
        <taxon>Bacillota</taxon>
        <taxon>Tissierellia</taxon>
        <taxon>Tissierellales</taxon>
        <taxon>Thermohalobacteraceae</taxon>
        <taxon>Caloranaerobacter</taxon>
    </lineage>
</organism>
<dbReference type="Proteomes" id="UP000464452">
    <property type="component" value="Chromosome"/>
</dbReference>
<evidence type="ECO:0000256" key="1">
    <source>
        <dbReference type="ARBA" id="ARBA00004651"/>
    </source>
</evidence>
<evidence type="ECO:0000256" key="2">
    <source>
        <dbReference type="ARBA" id="ARBA00006386"/>
    </source>
</evidence>
<keyword evidence="3" id="KW-1003">Cell membrane</keyword>
<evidence type="ECO:0000313" key="9">
    <source>
        <dbReference type="Proteomes" id="UP000464452"/>
    </source>
</evidence>
<dbReference type="EMBL" id="CP048617">
    <property type="protein sequence ID" value="QIB26525.1"/>
    <property type="molecule type" value="Genomic_DNA"/>
</dbReference>